<keyword evidence="4" id="KW-0808">Transferase</keyword>
<keyword evidence="6" id="KW-0472">Membrane</keyword>
<protein>
    <recommendedName>
        <fullName evidence="7">Glycosyltransferase 2-like domain-containing protein</fullName>
    </recommendedName>
</protein>
<dbReference type="Gene3D" id="3.40.50.12580">
    <property type="match status" value="1"/>
</dbReference>
<dbReference type="AlphaFoldDB" id="A0A8E2I317"/>
<keyword evidence="3" id="KW-1003">Cell membrane</keyword>
<keyword evidence="5" id="KW-0777">Teichoic acid biosynthesis</keyword>
<dbReference type="CDD" id="cd00761">
    <property type="entry name" value="Glyco_tranf_GTA_type"/>
    <property type="match status" value="1"/>
</dbReference>
<dbReference type="GO" id="GO:0005886">
    <property type="term" value="C:plasma membrane"/>
    <property type="evidence" value="ECO:0007669"/>
    <property type="project" value="UniProtKB-SubCell"/>
</dbReference>
<dbReference type="InterPro" id="IPR043148">
    <property type="entry name" value="TagF_C"/>
</dbReference>
<comment type="caution">
    <text evidence="8">The sequence shown here is derived from an EMBL/GenBank/DDBJ whole genome shotgun (WGS) entry which is preliminary data.</text>
</comment>
<evidence type="ECO:0000256" key="3">
    <source>
        <dbReference type="ARBA" id="ARBA00022475"/>
    </source>
</evidence>
<dbReference type="InterPro" id="IPR051612">
    <property type="entry name" value="Teichoic_Acid_Biosynth"/>
</dbReference>
<comment type="similarity">
    <text evidence="2">Belongs to the CDP-glycerol glycerophosphotransferase family.</text>
</comment>
<dbReference type="GO" id="GO:0019350">
    <property type="term" value="P:teichoic acid biosynthetic process"/>
    <property type="evidence" value="ECO:0007669"/>
    <property type="project" value="UniProtKB-KW"/>
</dbReference>
<dbReference type="InterPro" id="IPR001173">
    <property type="entry name" value="Glyco_trans_2-like"/>
</dbReference>
<dbReference type="Gene3D" id="3.40.50.11820">
    <property type="match status" value="1"/>
</dbReference>
<dbReference type="Pfam" id="PF00535">
    <property type="entry name" value="Glycos_transf_2"/>
    <property type="match status" value="1"/>
</dbReference>
<evidence type="ECO:0000313" key="9">
    <source>
        <dbReference type="Proteomes" id="UP000189761"/>
    </source>
</evidence>
<dbReference type="SUPFAM" id="SSF53448">
    <property type="entry name" value="Nucleotide-diphospho-sugar transferases"/>
    <property type="match status" value="1"/>
</dbReference>
<organism evidence="8 9">
    <name type="scientific">Heyndrickxia oleronia</name>
    <dbReference type="NCBI Taxonomy" id="38875"/>
    <lineage>
        <taxon>Bacteria</taxon>
        <taxon>Bacillati</taxon>
        <taxon>Bacillota</taxon>
        <taxon>Bacilli</taxon>
        <taxon>Bacillales</taxon>
        <taxon>Bacillaceae</taxon>
        <taxon>Heyndrickxia</taxon>
    </lineage>
</organism>
<dbReference type="SUPFAM" id="SSF53756">
    <property type="entry name" value="UDP-Glycosyltransferase/glycogen phosphorylase"/>
    <property type="match status" value="1"/>
</dbReference>
<evidence type="ECO:0000256" key="6">
    <source>
        <dbReference type="ARBA" id="ARBA00023136"/>
    </source>
</evidence>
<proteinExistence type="inferred from homology"/>
<evidence type="ECO:0000256" key="2">
    <source>
        <dbReference type="ARBA" id="ARBA00010488"/>
    </source>
</evidence>
<keyword evidence="9" id="KW-1185">Reference proteome</keyword>
<evidence type="ECO:0000256" key="5">
    <source>
        <dbReference type="ARBA" id="ARBA00022944"/>
    </source>
</evidence>
<dbReference type="InterPro" id="IPR007554">
    <property type="entry name" value="Glycerophosphate_synth"/>
</dbReference>
<evidence type="ECO:0000256" key="1">
    <source>
        <dbReference type="ARBA" id="ARBA00004202"/>
    </source>
</evidence>
<name>A0A8E2I317_9BACI</name>
<gene>
    <name evidence="8" type="ORF">BWZ43_24480</name>
</gene>
<dbReference type="PANTHER" id="PTHR37316:SF3">
    <property type="entry name" value="TEICHOIC ACID GLYCEROL-PHOSPHATE TRANSFERASE"/>
    <property type="match status" value="1"/>
</dbReference>
<dbReference type="Gene3D" id="3.90.550.10">
    <property type="entry name" value="Spore Coat Polysaccharide Biosynthesis Protein SpsA, Chain A"/>
    <property type="match status" value="1"/>
</dbReference>
<dbReference type="EMBL" id="MTLA01000458">
    <property type="protein sequence ID" value="OOP65771.1"/>
    <property type="molecule type" value="Genomic_DNA"/>
</dbReference>
<feature type="domain" description="Glycosyltransferase 2-like" evidence="7">
    <location>
        <begin position="5"/>
        <end position="162"/>
    </location>
</feature>
<dbReference type="PANTHER" id="PTHR37316">
    <property type="entry name" value="TEICHOIC ACID GLYCEROL-PHOSPHATE PRIMASE"/>
    <property type="match status" value="1"/>
</dbReference>
<accession>A0A8E2I317</accession>
<dbReference type="Pfam" id="PF04464">
    <property type="entry name" value="Glyphos_transf"/>
    <property type="match status" value="1"/>
</dbReference>
<sequence>MYDISVIIPTYNSEDLIADALDSINHQTFNGKIEIICVDDCSEDNTVDVIKGFHSKENRMIKVLQQSQNQRQGAARNRGVQEAKGEYIFFLDSDDVLDENTLEVMYKKAKLRDCDFVLCDWTYLYSDRGEVYVNNDLFLIEEWLEMDQCEMLFQAESYFTVNKLYKKDFLEKNHIRYGEGYIYEDLEFYINVVQNANMIGIVSNPFYKVRINPSSTTKTNYHTTVHMNDYLAAVSRSLTIFSPRHEESFYMVYKYLFYRAQLYSEKRIPKKYRKQMVKSTVELLNNRNKTYYIPEKIVLFNQLYFHNKLIMDNKIKTIMLVRKLQKKGKLNRYYKLYRSLKNMIDIHFYINKLKESKLNKKRRLYHLEKIKKKYQSSPVQSNTVLFLGFDYRYTGNSKYFFDYLKERYPELNINYVTKDEAVPLEYRIKPKSAEFWKALGEAKVFITESWTPLAFYKKEDALWLQLWHGTPYKKLFFDSHEKFVSKYNRNHKRNKKKDVAKWDYLLADSEGGKNKFKSAFSISSDKILNYGYPRVQWLKDNDNNQVLKEEIKQKLQISNEKKVILYAPTWRDYNFKNKYPDFNYLINLRKLAAEIGNEYVVIAKLHSMEKQNLAIDNIIIPSGDIETQELLLITDCLISDFSSIIFDVLPINRNILLYINDEEKYRDARGAYEDLEKLLDPFTFNHVEDIIDQINNKESLIIHPNYSKLKETYANVHGWDSNKKLADVIVNYMKE</sequence>
<comment type="subcellular location">
    <subcellularLocation>
        <location evidence="1">Cell membrane</location>
        <topology evidence="1">Peripheral membrane protein</topology>
    </subcellularLocation>
</comment>
<evidence type="ECO:0000313" key="8">
    <source>
        <dbReference type="EMBL" id="OOP65771.1"/>
    </source>
</evidence>
<evidence type="ECO:0000259" key="7">
    <source>
        <dbReference type="Pfam" id="PF00535"/>
    </source>
</evidence>
<reference evidence="8 9" key="1">
    <citation type="submission" date="2017-01" db="EMBL/GenBank/DDBJ databases">
        <title>Draft genome sequence of Bacillus oleronius.</title>
        <authorList>
            <person name="Allam M."/>
        </authorList>
    </citation>
    <scope>NUCLEOTIDE SEQUENCE [LARGE SCALE GENOMIC DNA]</scope>
    <source>
        <strain evidence="8 9">DSM 9356</strain>
    </source>
</reference>
<dbReference type="GO" id="GO:0047355">
    <property type="term" value="F:CDP-glycerol glycerophosphotransferase activity"/>
    <property type="evidence" value="ECO:0007669"/>
    <property type="project" value="InterPro"/>
</dbReference>
<dbReference type="InterPro" id="IPR043149">
    <property type="entry name" value="TagF_N"/>
</dbReference>
<evidence type="ECO:0000256" key="4">
    <source>
        <dbReference type="ARBA" id="ARBA00022679"/>
    </source>
</evidence>
<dbReference type="RefSeq" id="WP_078111439.1">
    <property type="nucleotide sequence ID" value="NZ_CP065424.1"/>
</dbReference>
<dbReference type="Proteomes" id="UP000189761">
    <property type="component" value="Unassembled WGS sequence"/>
</dbReference>
<dbReference type="InterPro" id="IPR029044">
    <property type="entry name" value="Nucleotide-diphossugar_trans"/>
</dbReference>